<dbReference type="EC" id="3.5.4.26" evidence="13"/>
<dbReference type="Pfam" id="PF00383">
    <property type="entry name" value="dCMP_cyt_deam_1"/>
    <property type="match status" value="1"/>
</dbReference>
<protein>
    <recommendedName>
        <fullName evidence="13">Riboflavin biosynthesis protein RibD</fullName>
    </recommendedName>
    <domain>
        <recommendedName>
            <fullName evidence="13">Diaminohydroxyphosphoribosylaminopyrimidine deaminase</fullName>
            <shortName evidence="13">DRAP deaminase</shortName>
            <ecNumber evidence="13">3.5.4.26</ecNumber>
        </recommendedName>
        <alternativeName>
            <fullName evidence="13">Riboflavin-specific deaminase</fullName>
        </alternativeName>
    </domain>
    <domain>
        <recommendedName>
            <fullName evidence="13">5-amino-6-(5-phosphoribosylamino)uracil reductase</fullName>
            <ecNumber evidence="13">1.1.1.193</ecNumber>
        </recommendedName>
        <alternativeName>
            <fullName evidence="13">HTP reductase</fullName>
        </alternativeName>
    </domain>
</protein>
<dbReference type="AlphaFoldDB" id="A0A1M5NP37"/>
<evidence type="ECO:0000256" key="3">
    <source>
        <dbReference type="ARBA" id="ARBA00004910"/>
    </source>
</evidence>
<feature type="binding site" evidence="15">
    <location>
        <position position="289"/>
    </location>
    <ligand>
        <name>substrate</name>
    </ligand>
</feature>
<accession>A0A1M5NP37</accession>
<feature type="binding site" evidence="16">
    <location>
        <position position="56"/>
    </location>
    <ligand>
        <name>Zn(2+)</name>
        <dbReference type="ChEBI" id="CHEBI:29105"/>
        <note>catalytic</note>
    </ligand>
</feature>
<dbReference type="Gene3D" id="3.40.140.10">
    <property type="entry name" value="Cytidine Deaminase, domain 2"/>
    <property type="match status" value="1"/>
</dbReference>
<feature type="binding site" evidence="15">
    <location>
        <position position="204"/>
    </location>
    <ligand>
        <name>NADP(+)</name>
        <dbReference type="ChEBI" id="CHEBI:58349"/>
    </ligand>
</feature>
<dbReference type="Gene3D" id="3.40.430.10">
    <property type="entry name" value="Dihydrofolate Reductase, subunit A"/>
    <property type="match status" value="1"/>
</dbReference>
<keyword evidence="8 13" id="KW-0378">Hydrolase</keyword>
<dbReference type="PIRSF" id="PIRSF006769">
    <property type="entry name" value="RibD"/>
    <property type="match status" value="1"/>
</dbReference>
<evidence type="ECO:0000256" key="9">
    <source>
        <dbReference type="ARBA" id="ARBA00022833"/>
    </source>
</evidence>
<evidence type="ECO:0000256" key="5">
    <source>
        <dbReference type="ARBA" id="ARBA00007417"/>
    </source>
</evidence>
<evidence type="ECO:0000256" key="16">
    <source>
        <dbReference type="PIRSR" id="PIRSR006769-3"/>
    </source>
</evidence>
<evidence type="ECO:0000256" key="8">
    <source>
        <dbReference type="ARBA" id="ARBA00022801"/>
    </source>
</evidence>
<evidence type="ECO:0000313" key="18">
    <source>
        <dbReference type="EMBL" id="SHG91344.1"/>
    </source>
</evidence>
<dbReference type="PANTHER" id="PTHR38011:SF7">
    <property type="entry name" value="2,5-DIAMINO-6-RIBOSYLAMINO-4(3H)-PYRIMIDINONE 5'-PHOSPHATE REDUCTASE"/>
    <property type="match status" value="1"/>
</dbReference>
<feature type="binding site" evidence="15">
    <location>
        <position position="208"/>
    </location>
    <ligand>
        <name>NADP(+)</name>
        <dbReference type="ChEBI" id="CHEBI:58349"/>
    </ligand>
</feature>
<evidence type="ECO:0000259" key="17">
    <source>
        <dbReference type="PROSITE" id="PS51747"/>
    </source>
</evidence>
<keyword evidence="9 13" id="KW-0862">Zinc</keyword>
<feature type="binding site" evidence="15">
    <location>
        <position position="215"/>
    </location>
    <ligand>
        <name>substrate</name>
    </ligand>
</feature>
<evidence type="ECO:0000256" key="15">
    <source>
        <dbReference type="PIRSR" id="PIRSR006769-2"/>
    </source>
</evidence>
<dbReference type="STRING" id="947013.SAMN04488109_2448"/>
<dbReference type="CDD" id="cd01284">
    <property type="entry name" value="Riboflavin_deaminase-reductase"/>
    <property type="match status" value="1"/>
</dbReference>
<dbReference type="InterPro" id="IPR024072">
    <property type="entry name" value="DHFR-like_dom_sf"/>
</dbReference>
<name>A0A1M5NP37_9BACT</name>
<dbReference type="Pfam" id="PF01872">
    <property type="entry name" value="RibD_C"/>
    <property type="match status" value="1"/>
</dbReference>
<keyword evidence="19" id="KW-1185">Reference proteome</keyword>
<reference evidence="18 19" key="1">
    <citation type="submission" date="2016-11" db="EMBL/GenBank/DDBJ databases">
        <authorList>
            <person name="Jaros S."/>
            <person name="Januszkiewicz K."/>
            <person name="Wedrychowicz H."/>
        </authorList>
    </citation>
    <scope>NUCLEOTIDE SEQUENCE [LARGE SCALE GENOMIC DNA]</scope>
    <source>
        <strain evidence="18 19">DSM 24574</strain>
    </source>
</reference>
<dbReference type="RefSeq" id="WP_073134023.1">
    <property type="nucleotide sequence ID" value="NZ_FQWQ01000001.1"/>
</dbReference>
<evidence type="ECO:0000256" key="14">
    <source>
        <dbReference type="PIRSR" id="PIRSR006769-1"/>
    </source>
</evidence>
<dbReference type="InterPro" id="IPR050765">
    <property type="entry name" value="Riboflavin_Biosynth_HTPR"/>
</dbReference>
<evidence type="ECO:0000313" key="19">
    <source>
        <dbReference type="Proteomes" id="UP000184212"/>
    </source>
</evidence>
<evidence type="ECO:0000256" key="1">
    <source>
        <dbReference type="ARBA" id="ARBA00002151"/>
    </source>
</evidence>
<evidence type="ECO:0000256" key="4">
    <source>
        <dbReference type="ARBA" id="ARBA00005259"/>
    </source>
</evidence>
<keyword evidence="11 13" id="KW-0560">Oxidoreductase</keyword>
<feature type="binding site" evidence="15">
    <location>
        <position position="176"/>
    </location>
    <ligand>
        <name>substrate</name>
    </ligand>
</feature>
<evidence type="ECO:0000256" key="2">
    <source>
        <dbReference type="ARBA" id="ARBA00004882"/>
    </source>
</evidence>
<feature type="domain" description="CMP/dCMP-type deaminase" evidence="17">
    <location>
        <begin position="7"/>
        <end position="122"/>
    </location>
</feature>
<comment type="pathway">
    <text evidence="2 13">Cofactor biosynthesis; riboflavin biosynthesis; 5-amino-6-(D-ribitylamino)uracil from GTP: step 2/4.</text>
</comment>
<comment type="catalytic activity">
    <reaction evidence="13">
        <text>5-amino-6-(5-phospho-D-ribitylamino)uracil + NADP(+) = 5-amino-6-(5-phospho-D-ribosylamino)uracil + NADPH + H(+)</text>
        <dbReference type="Rhea" id="RHEA:17845"/>
        <dbReference type="ChEBI" id="CHEBI:15378"/>
        <dbReference type="ChEBI" id="CHEBI:57783"/>
        <dbReference type="ChEBI" id="CHEBI:58349"/>
        <dbReference type="ChEBI" id="CHEBI:58421"/>
        <dbReference type="ChEBI" id="CHEBI:58453"/>
        <dbReference type="EC" id="1.1.1.193"/>
    </reaction>
</comment>
<dbReference type="InterPro" id="IPR002734">
    <property type="entry name" value="RibDG_C"/>
</dbReference>
<evidence type="ECO:0000256" key="12">
    <source>
        <dbReference type="ARBA" id="ARBA00023268"/>
    </source>
</evidence>
<keyword evidence="12" id="KW-0511">Multifunctional enzyme</keyword>
<feature type="binding site" evidence="15">
    <location>
        <position position="192"/>
    </location>
    <ligand>
        <name>substrate</name>
    </ligand>
</feature>
<dbReference type="EMBL" id="FQWQ01000001">
    <property type="protein sequence ID" value="SHG91344.1"/>
    <property type="molecule type" value="Genomic_DNA"/>
</dbReference>
<evidence type="ECO:0000256" key="11">
    <source>
        <dbReference type="ARBA" id="ARBA00023002"/>
    </source>
</evidence>
<dbReference type="GO" id="GO:0008270">
    <property type="term" value="F:zinc ion binding"/>
    <property type="evidence" value="ECO:0007669"/>
    <property type="project" value="InterPro"/>
</dbReference>
<evidence type="ECO:0000256" key="13">
    <source>
        <dbReference type="PIRNR" id="PIRNR006769"/>
    </source>
</evidence>
<comment type="pathway">
    <text evidence="3 13">Cofactor biosynthesis; riboflavin biosynthesis; 5-amino-6-(D-ribitylamino)uracil from GTP: step 3/4.</text>
</comment>
<dbReference type="SUPFAM" id="SSF53597">
    <property type="entry name" value="Dihydrofolate reductase-like"/>
    <property type="match status" value="1"/>
</dbReference>
<comment type="similarity">
    <text evidence="4 13">In the N-terminal section; belongs to the cytidine and deoxycytidylate deaminase family.</text>
</comment>
<sequence length="354" mass="39564">MTKHDHHTDELFMRRALELATLGRGQVSPNPLVGCVIVHEGKIIGEGWHKKYGEAHAEVNAVNSVDNPALLAESTVYVNLEPCSHFGKTPPCADMLIAHRVKKVVVANLDSNPLVSGAGIKKLRAAGVEVITGILDKDGHALNEAFFTSITLQRPFIVLKWAETADGFIARENYDSKWISHELSRQVVHQWRAGLDAILVGSRTVAHDNPQLTVRDWSGRNPVRVVIDRFLRLDPKLHVFDGSQKTLRYNVLKHEEHPGLSFVRLDENDFLQQLIKDLHKQKIQSILVEGGAHTLQHFIDEGLWDEARIFQSPRCFEKGIAAPVIRGRLAAQHTLAEDTLKTLRPLAASPKKVQ</sequence>
<evidence type="ECO:0000256" key="7">
    <source>
        <dbReference type="ARBA" id="ARBA00022723"/>
    </source>
</evidence>
<dbReference type="GO" id="GO:0008835">
    <property type="term" value="F:diaminohydroxyphosphoribosylaminopyrimidine deaminase activity"/>
    <property type="evidence" value="ECO:0007669"/>
    <property type="project" value="UniProtKB-EC"/>
</dbReference>
<dbReference type="PROSITE" id="PS00903">
    <property type="entry name" value="CYT_DCMP_DEAMINASES_1"/>
    <property type="match status" value="1"/>
</dbReference>
<dbReference type="NCBIfam" id="TIGR00326">
    <property type="entry name" value="eubact_ribD"/>
    <property type="match status" value="1"/>
</dbReference>
<keyword evidence="7 13" id="KW-0479">Metal-binding</keyword>
<dbReference type="PANTHER" id="PTHR38011">
    <property type="entry name" value="DIHYDROFOLATE REDUCTASE FAMILY PROTEIN (AFU_ORTHOLOGUE AFUA_8G06820)"/>
    <property type="match status" value="1"/>
</dbReference>
<dbReference type="UniPathway" id="UPA00275">
    <property type="reaction ID" value="UER00401"/>
</dbReference>
<organism evidence="18 19">
    <name type="scientific">Chryseolinea serpens</name>
    <dbReference type="NCBI Taxonomy" id="947013"/>
    <lineage>
        <taxon>Bacteria</taxon>
        <taxon>Pseudomonadati</taxon>
        <taxon>Bacteroidota</taxon>
        <taxon>Cytophagia</taxon>
        <taxon>Cytophagales</taxon>
        <taxon>Fulvivirgaceae</taxon>
        <taxon>Chryseolinea</taxon>
    </lineage>
</organism>
<dbReference type="FunFam" id="3.40.140.10:FF:000025">
    <property type="entry name" value="Riboflavin biosynthesis protein RibD"/>
    <property type="match status" value="1"/>
</dbReference>
<dbReference type="InterPro" id="IPR016193">
    <property type="entry name" value="Cytidine_deaminase-like"/>
</dbReference>
<feature type="binding site" evidence="15">
    <location>
        <position position="212"/>
    </location>
    <ligand>
        <name>substrate</name>
    </ligand>
</feature>
<feature type="binding site" evidence="15">
    <location>
        <position position="162"/>
    </location>
    <ligand>
        <name>NADP(+)</name>
        <dbReference type="ChEBI" id="CHEBI:58349"/>
    </ligand>
</feature>
<evidence type="ECO:0000256" key="6">
    <source>
        <dbReference type="ARBA" id="ARBA00022619"/>
    </source>
</evidence>
<comment type="similarity">
    <text evidence="5 13">In the C-terminal section; belongs to the HTP reductase family.</text>
</comment>
<dbReference type="SUPFAM" id="SSF53927">
    <property type="entry name" value="Cytidine deaminase-like"/>
    <property type="match status" value="1"/>
</dbReference>
<comment type="function">
    <text evidence="1 13">Converts 2,5-diamino-6-(ribosylamino)-4(3h)-pyrimidinone 5'-phosphate into 5-amino-6-(ribosylamino)-2,4(1h,3h)-pyrimidinedione 5'-phosphate.</text>
</comment>
<feature type="binding site" evidence="16">
    <location>
        <position position="92"/>
    </location>
    <ligand>
        <name>Zn(2+)</name>
        <dbReference type="ChEBI" id="CHEBI:29105"/>
        <note>catalytic</note>
    </ligand>
</feature>
<dbReference type="InterPro" id="IPR004794">
    <property type="entry name" value="Eubact_RibD"/>
</dbReference>
<dbReference type="InterPro" id="IPR016192">
    <property type="entry name" value="APOBEC/CMP_deaminase_Zn-bd"/>
</dbReference>
<dbReference type="Proteomes" id="UP000184212">
    <property type="component" value="Unassembled WGS sequence"/>
</dbReference>
<dbReference type="GO" id="GO:0009231">
    <property type="term" value="P:riboflavin biosynthetic process"/>
    <property type="evidence" value="ECO:0007669"/>
    <property type="project" value="UniProtKB-UniPathway"/>
</dbReference>
<proteinExistence type="inferred from homology"/>
<dbReference type="InterPro" id="IPR002125">
    <property type="entry name" value="CMP_dCMP_dom"/>
</dbReference>
<comment type="catalytic activity">
    <reaction evidence="13">
        <text>2,5-diamino-6-hydroxy-4-(5-phosphoribosylamino)-pyrimidine + H2O + H(+) = 5-amino-6-(5-phospho-D-ribosylamino)uracil + NH4(+)</text>
        <dbReference type="Rhea" id="RHEA:21868"/>
        <dbReference type="ChEBI" id="CHEBI:15377"/>
        <dbReference type="ChEBI" id="CHEBI:15378"/>
        <dbReference type="ChEBI" id="CHEBI:28938"/>
        <dbReference type="ChEBI" id="CHEBI:58453"/>
        <dbReference type="ChEBI" id="CHEBI:58614"/>
        <dbReference type="EC" id="3.5.4.26"/>
    </reaction>
</comment>
<keyword evidence="10 13" id="KW-0521">NADP</keyword>
<comment type="cofactor">
    <cofactor evidence="13 16">
        <name>Zn(2+)</name>
        <dbReference type="ChEBI" id="CHEBI:29105"/>
    </cofactor>
    <text evidence="13 16">Binds 1 zinc ion.</text>
</comment>
<feature type="active site" description="Proton donor" evidence="14">
    <location>
        <position position="58"/>
    </location>
</feature>
<evidence type="ECO:0000256" key="10">
    <source>
        <dbReference type="ARBA" id="ARBA00022857"/>
    </source>
</evidence>
<feature type="binding site" evidence="15">
    <location>
        <position position="178"/>
    </location>
    <ligand>
        <name>NADP(+)</name>
        <dbReference type="ChEBI" id="CHEBI:58349"/>
    </ligand>
</feature>
<dbReference type="PROSITE" id="PS51747">
    <property type="entry name" value="CYT_DCMP_DEAMINASES_2"/>
    <property type="match status" value="1"/>
</dbReference>
<keyword evidence="6 13" id="KW-0686">Riboflavin biosynthesis</keyword>
<gene>
    <name evidence="18" type="ORF">SAMN04488109_2448</name>
</gene>
<feature type="binding site" evidence="16">
    <location>
        <position position="83"/>
    </location>
    <ligand>
        <name>Zn(2+)</name>
        <dbReference type="ChEBI" id="CHEBI:29105"/>
        <note>catalytic</note>
    </ligand>
</feature>
<dbReference type="EC" id="1.1.1.193" evidence="13"/>
<dbReference type="GO" id="GO:0008703">
    <property type="term" value="F:5-amino-6-(5-phosphoribosylamino)uracil reductase activity"/>
    <property type="evidence" value="ECO:0007669"/>
    <property type="project" value="UniProtKB-EC"/>
</dbReference>